<accession>A0ABR3T4W7</accession>
<feature type="compositionally biased region" description="Basic and acidic residues" evidence="1">
    <location>
        <begin position="132"/>
        <end position="148"/>
    </location>
</feature>
<evidence type="ECO:0000256" key="1">
    <source>
        <dbReference type="SAM" id="MobiDB-lite"/>
    </source>
</evidence>
<keyword evidence="3" id="KW-1185">Reference proteome</keyword>
<reference evidence="2 3" key="1">
    <citation type="journal article" date="2023" name="Plant Dis.">
        <title>First Report of Diplodia intermedia Causing Canker and Dieback Diseases on Apple Trees in Canada.</title>
        <authorList>
            <person name="Ellouze W."/>
            <person name="Ilyukhin E."/>
            <person name="Sulman M."/>
            <person name="Ali S."/>
        </authorList>
    </citation>
    <scope>NUCLEOTIDE SEQUENCE [LARGE SCALE GENOMIC DNA]</scope>
    <source>
        <strain evidence="2 3">M45-28</strain>
    </source>
</reference>
<name>A0ABR3T4W7_9PEZI</name>
<gene>
    <name evidence="2" type="ORF">SLS58_010624</name>
</gene>
<organism evidence="2 3">
    <name type="scientific">Diplodia intermedia</name>
    <dbReference type="NCBI Taxonomy" id="856260"/>
    <lineage>
        <taxon>Eukaryota</taxon>
        <taxon>Fungi</taxon>
        <taxon>Dikarya</taxon>
        <taxon>Ascomycota</taxon>
        <taxon>Pezizomycotina</taxon>
        <taxon>Dothideomycetes</taxon>
        <taxon>Dothideomycetes incertae sedis</taxon>
        <taxon>Botryosphaeriales</taxon>
        <taxon>Botryosphaeriaceae</taxon>
        <taxon>Diplodia</taxon>
    </lineage>
</organism>
<feature type="region of interest" description="Disordered" evidence="1">
    <location>
        <begin position="80"/>
        <end position="148"/>
    </location>
</feature>
<dbReference type="EMBL" id="JAKEKT020000129">
    <property type="protein sequence ID" value="KAL1634629.1"/>
    <property type="molecule type" value="Genomic_DNA"/>
</dbReference>
<dbReference type="Proteomes" id="UP001521184">
    <property type="component" value="Unassembled WGS sequence"/>
</dbReference>
<proteinExistence type="predicted"/>
<evidence type="ECO:0000313" key="3">
    <source>
        <dbReference type="Proteomes" id="UP001521184"/>
    </source>
</evidence>
<sequence>MREDGERRAVEWVWQNVLDARNHQDQPDFREWVETVDFYTDQMRHRATYIEAMDEHRAPQRARYLRDAADRMRAYRDVRRRYFQQPAAPRPQEVHVEERGGPSIPEEGRRRKSETGAQREGSGQMADEEEEERKTERPWAWRRDTKGS</sequence>
<comment type="caution">
    <text evidence="2">The sequence shown here is derived from an EMBL/GenBank/DDBJ whole genome shotgun (WGS) entry which is preliminary data.</text>
</comment>
<protein>
    <submittedName>
        <fullName evidence="2">Uncharacterized protein</fullName>
    </submittedName>
</protein>
<evidence type="ECO:0000313" key="2">
    <source>
        <dbReference type="EMBL" id="KAL1634629.1"/>
    </source>
</evidence>